<evidence type="ECO:0000313" key="5">
    <source>
        <dbReference type="Proteomes" id="UP001285921"/>
    </source>
</evidence>
<dbReference type="EMBL" id="BTCL01000003">
    <property type="protein sequence ID" value="GMK44071.1"/>
    <property type="molecule type" value="Genomic_DNA"/>
</dbReference>
<evidence type="ECO:0000256" key="1">
    <source>
        <dbReference type="ARBA" id="ARBA00009013"/>
    </source>
</evidence>
<feature type="domain" description="STAS" evidence="3">
    <location>
        <begin position="6"/>
        <end position="109"/>
    </location>
</feature>
<organism evidence="4 5">
    <name type="scientific">Paenibacillus glycanilyticus</name>
    <dbReference type="NCBI Taxonomy" id="126569"/>
    <lineage>
        <taxon>Bacteria</taxon>
        <taxon>Bacillati</taxon>
        <taxon>Bacillota</taxon>
        <taxon>Bacilli</taxon>
        <taxon>Bacillales</taxon>
        <taxon>Paenibacillaceae</taxon>
        <taxon>Paenibacillus</taxon>
    </lineage>
</organism>
<evidence type="ECO:0000259" key="3">
    <source>
        <dbReference type="PROSITE" id="PS50801"/>
    </source>
</evidence>
<comment type="caution">
    <text evidence="4">The sequence shown here is derived from an EMBL/GenBank/DDBJ whole genome shotgun (WGS) entry which is preliminary data.</text>
</comment>
<comment type="similarity">
    <text evidence="1 2">Belongs to the anti-sigma-factor antagonist family.</text>
</comment>
<dbReference type="Proteomes" id="UP001285921">
    <property type="component" value="Unassembled WGS sequence"/>
</dbReference>
<accession>A0ABQ6NG38</accession>
<dbReference type="InterPro" id="IPR003658">
    <property type="entry name" value="Anti-sigma_ant"/>
</dbReference>
<evidence type="ECO:0000313" key="4">
    <source>
        <dbReference type="EMBL" id="GMK44071.1"/>
    </source>
</evidence>
<dbReference type="Gene3D" id="3.30.750.24">
    <property type="entry name" value="STAS domain"/>
    <property type="match status" value="1"/>
</dbReference>
<evidence type="ECO:0000256" key="2">
    <source>
        <dbReference type="RuleBase" id="RU003749"/>
    </source>
</evidence>
<reference evidence="4 5" key="1">
    <citation type="submission" date="2023-05" db="EMBL/GenBank/DDBJ databases">
        <title>Draft genome of Paenibacillus sp. CCS26.</title>
        <authorList>
            <person name="Akita H."/>
            <person name="Shinto Y."/>
            <person name="Kimura Z."/>
        </authorList>
    </citation>
    <scope>NUCLEOTIDE SEQUENCE [LARGE SCALE GENOMIC DNA]</scope>
    <source>
        <strain evidence="4 5">CCS26</strain>
    </source>
</reference>
<proteinExistence type="inferred from homology"/>
<dbReference type="NCBIfam" id="TIGR00377">
    <property type="entry name" value="ant_ant_sig"/>
    <property type="match status" value="1"/>
</dbReference>
<dbReference type="RefSeq" id="WP_317979144.1">
    <property type="nucleotide sequence ID" value="NZ_BTCL01000003.1"/>
</dbReference>
<protein>
    <recommendedName>
        <fullName evidence="2">Anti-sigma factor antagonist</fullName>
    </recommendedName>
</protein>
<name>A0ABQ6NG38_9BACL</name>
<gene>
    <name evidence="4" type="primary">rsbV</name>
    <name evidence="4" type="ORF">PghCCS26_11980</name>
</gene>
<sequence>MKSQQFQIEQKETNDSYILSLGGELDLSVVTQLRAALEPLMERTDRGLVLNLRDLKYIDSTGIGIIVSVLKYRDGINAPFSVKDIPPSIQRLFDLTGISGYLSEGTQGS</sequence>
<dbReference type="InterPro" id="IPR002645">
    <property type="entry name" value="STAS_dom"/>
</dbReference>
<dbReference type="PANTHER" id="PTHR33495">
    <property type="entry name" value="ANTI-SIGMA FACTOR ANTAGONIST TM_1081-RELATED-RELATED"/>
    <property type="match status" value="1"/>
</dbReference>
<dbReference type="PROSITE" id="PS50801">
    <property type="entry name" value="STAS"/>
    <property type="match status" value="1"/>
</dbReference>
<dbReference type="InterPro" id="IPR036513">
    <property type="entry name" value="STAS_dom_sf"/>
</dbReference>
<dbReference type="Pfam" id="PF01740">
    <property type="entry name" value="STAS"/>
    <property type="match status" value="1"/>
</dbReference>
<keyword evidence="5" id="KW-1185">Reference proteome</keyword>
<dbReference type="PANTHER" id="PTHR33495:SF2">
    <property type="entry name" value="ANTI-SIGMA FACTOR ANTAGONIST TM_1081-RELATED"/>
    <property type="match status" value="1"/>
</dbReference>
<dbReference type="SUPFAM" id="SSF52091">
    <property type="entry name" value="SpoIIaa-like"/>
    <property type="match status" value="1"/>
</dbReference>
<dbReference type="CDD" id="cd07043">
    <property type="entry name" value="STAS_anti-anti-sigma_factors"/>
    <property type="match status" value="1"/>
</dbReference>